<sequence length="305" mass="35412">MTFLKNYVKRKKLFLGASFLKPQNPVDYDSPPNKHERNRDIEKYFRPSCLPLLNKRIDNLSFFDPYYDKKTSQITVPANLLHSPEETILNYFSILREAENLTSKKLGGCGTVGFAKIPFPLAYQFLTREYQKEMPYRSYLKSFEGIGHTNLLKLEKVPTLEGSRWFIEVETIEGTDKLSTNFAYYYGFVEVQQDKSLFKISRITLYPEDFLCAAYHGWDHDAEAVVDVKFGEWCGLIKKRMPTKKDGFVKTIEVIGKDGSDYKFIFFQLTNNTDVLISQYKRKPGGPWELSNLDPESCLNNKTRS</sequence>
<keyword evidence="2" id="KW-1185">Reference proteome</keyword>
<proteinExistence type="predicted"/>
<evidence type="ECO:0000313" key="2">
    <source>
        <dbReference type="Proteomes" id="UP000255326"/>
    </source>
</evidence>
<dbReference type="Proteomes" id="UP000255326">
    <property type="component" value="Unassembled WGS sequence"/>
</dbReference>
<reference evidence="1 2" key="1">
    <citation type="submission" date="2018-07" db="EMBL/GenBank/DDBJ databases">
        <title>Genomic Encyclopedia of Type Strains, Phase IV (KMG-IV): sequencing the most valuable type-strain genomes for metagenomic binning, comparative biology and taxonomic classification.</title>
        <authorList>
            <person name="Goeker M."/>
        </authorList>
    </citation>
    <scope>NUCLEOTIDE SEQUENCE [LARGE SCALE GENOMIC DNA]</scope>
    <source>
        <strain evidence="1 2">DSM 25281</strain>
    </source>
</reference>
<comment type="caution">
    <text evidence="1">The sequence shown here is derived from an EMBL/GenBank/DDBJ whole genome shotgun (WGS) entry which is preliminary data.</text>
</comment>
<accession>A0A370GQ43</accession>
<evidence type="ECO:0000313" key="1">
    <source>
        <dbReference type="EMBL" id="RDI45509.1"/>
    </source>
</evidence>
<organism evidence="1 2">
    <name type="scientific">Falsibacillus pallidus</name>
    <dbReference type="NCBI Taxonomy" id="493781"/>
    <lineage>
        <taxon>Bacteria</taxon>
        <taxon>Bacillati</taxon>
        <taxon>Bacillota</taxon>
        <taxon>Bacilli</taxon>
        <taxon>Bacillales</taxon>
        <taxon>Bacillaceae</taxon>
        <taxon>Falsibacillus</taxon>
    </lineage>
</organism>
<dbReference type="AlphaFoldDB" id="A0A370GQ43"/>
<name>A0A370GQ43_9BACI</name>
<protein>
    <submittedName>
        <fullName evidence="1">Uncharacterized protein</fullName>
    </submittedName>
</protein>
<dbReference type="EMBL" id="QQAY01000002">
    <property type="protein sequence ID" value="RDI45509.1"/>
    <property type="molecule type" value="Genomic_DNA"/>
</dbReference>
<gene>
    <name evidence="1" type="ORF">DFR59_102137</name>
</gene>